<keyword evidence="2" id="KW-1185">Reference proteome</keyword>
<evidence type="ECO:0000313" key="2">
    <source>
        <dbReference type="Proteomes" id="UP000247569"/>
    </source>
</evidence>
<dbReference type="Proteomes" id="UP000247569">
    <property type="component" value="Unassembled WGS sequence"/>
</dbReference>
<sequence length="123" mass="11438">MSWGFVEELFACRATHVATAGAVAEGAGGGGVEGVEVVEGGVFVVYLEEGGAAAEGAGGVAVHGGAGGVGVPVGGLVAELFGAAEAGGAAAADVLFDADLLAQVGEVGDEDDGGEAAAPPEVG</sequence>
<protein>
    <submittedName>
        <fullName evidence="1">Uncharacterized protein</fullName>
    </submittedName>
</protein>
<reference evidence="1 2" key="1">
    <citation type="submission" date="2018-05" db="EMBL/GenBank/DDBJ databases">
        <title>Genomic Encyclopedia of Type Strains, Phase IV (KMG-IV): sequencing the most valuable type-strain genomes for metagenomic binning, comparative biology and taxonomic classification.</title>
        <authorList>
            <person name="Goeker M."/>
        </authorList>
    </citation>
    <scope>NUCLEOTIDE SEQUENCE [LARGE SCALE GENOMIC DNA]</scope>
    <source>
        <strain evidence="1 2">DSM 44704</strain>
    </source>
</reference>
<name>A0A318K5A3_9NOCA</name>
<gene>
    <name evidence="1" type="ORF">DFR70_102199</name>
</gene>
<evidence type="ECO:0000313" key="1">
    <source>
        <dbReference type="EMBL" id="PXX68518.1"/>
    </source>
</evidence>
<organism evidence="1 2">
    <name type="scientific">Nocardia tenerifensis</name>
    <dbReference type="NCBI Taxonomy" id="228006"/>
    <lineage>
        <taxon>Bacteria</taxon>
        <taxon>Bacillati</taxon>
        <taxon>Actinomycetota</taxon>
        <taxon>Actinomycetes</taxon>
        <taxon>Mycobacteriales</taxon>
        <taxon>Nocardiaceae</taxon>
        <taxon>Nocardia</taxon>
    </lineage>
</organism>
<comment type="caution">
    <text evidence="1">The sequence shown here is derived from an EMBL/GenBank/DDBJ whole genome shotgun (WGS) entry which is preliminary data.</text>
</comment>
<proteinExistence type="predicted"/>
<dbReference type="EMBL" id="QJKF01000002">
    <property type="protein sequence ID" value="PXX68518.1"/>
    <property type="molecule type" value="Genomic_DNA"/>
</dbReference>
<dbReference type="AlphaFoldDB" id="A0A318K5A3"/>
<accession>A0A318K5A3</accession>